<dbReference type="EMBL" id="BMHY01000005">
    <property type="protein sequence ID" value="GGG72029.1"/>
    <property type="molecule type" value="Genomic_DNA"/>
</dbReference>
<dbReference type="AlphaFoldDB" id="A0A917M247"/>
<dbReference type="Proteomes" id="UP000600247">
    <property type="component" value="Unassembled WGS sequence"/>
</dbReference>
<evidence type="ECO:0000313" key="2">
    <source>
        <dbReference type="Proteomes" id="UP000600247"/>
    </source>
</evidence>
<reference evidence="1 2" key="1">
    <citation type="journal article" date="2014" name="Int. J. Syst. Evol. Microbiol.">
        <title>Complete genome sequence of Corynebacterium casei LMG S-19264T (=DSM 44701T), isolated from a smear-ripened cheese.</title>
        <authorList>
            <consortium name="US DOE Joint Genome Institute (JGI-PGF)"/>
            <person name="Walter F."/>
            <person name="Albersmeier A."/>
            <person name="Kalinowski J."/>
            <person name="Ruckert C."/>
        </authorList>
    </citation>
    <scope>NUCLEOTIDE SEQUENCE [LARGE SCALE GENOMIC DNA]</scope>
    <source>
        <strain evidence="1 2">CGMCC 1.15286</strain>
    </source>
</reference>
<evidence type="ECO:0000313" key="1">
    <source>
        <dbReference type="EMBL" id="GGG72029.1"/>
    </source>
</evidence>
<organism evidence="1 2">
    <name type="scientific">Paenibacillus radicis</name>
    <name type="common">ex Gao et al. 2016</name>
    <dbReference type="NCBI Taxonomy" id="1737354"/>
    <lineage>
        <taxon>Bacteria</taxon>
        <taxon>Bacillati</taxon>
        <taxon>Bacillota</taxon>
        <taxon>Bacilli</taxon>
        <taxon>Bacillales</taxon>
        <taxon>Paenibacillaceae</taxon>
        <taxon>Paenibacillus</taxon>
    </lineage>
</organism>
<proteinExistence type="predicted"/>
<comment type="caution">
    <text evidence="1">The sequence shown here is derived from an EMBL/GenBank/DDBJ whole genome shotgun (WGS) entry which is preliminary data.</text>
</comment>
<gene>
    <name evidence="1" type="ORF">GCM10010918_29640</name>
</gene>
<sequence length="54" mass="5904">MAKTVSLREVFPGNVLAAKVTTPTGMVLLPAGVKLTREQLEKIRKFGVHTIKVE</sequence>
<keyword evidence="2" id="KW-1185">Reference proteome</keyword>
<protein>
    <submittedName>
        <fullName evidence="1">Uncharacterized protein</fullName>
    </submittedName>
</protein>
<name>A0A917M247_9BACL</name>
<accession>A0A917M247</accession>
<dbReference type="RefSeq" id="WP_188889974.1">
    <property type="nucleotide sequence ID" value="NZ_BMHY01000005.1"/>
</dbReference>